<dbReference type="GO" id="GO:0016740">
    <property type="term" value="F:transferase activity"/>
    <property type="evidence" value="ECO:0007669"/>
    <property type="project" value="UniProtKB-KW"/>
</dbReference>
<organism evidence="1 2">
    <name type="scientific">Salinimonas iocasae</name>
    <dbReference type="NCBI Taxonomy" id="2572577"/>
    <lineage>
        <taxon>Bacteria</taxon>
        <taxon>Pseudomonadati</taxon>
        <taxon>Pseudomonadota</taxon>
        <taxon>Gammaproteobacteria</taxon>
        <taxon>Alteromonadales</taxon>
        <taxon>Alteromonadaceae</taxon>
        <taxon>Alteromonas/Salinimonas group</taxon>
        <taxon>Salinimonas</taxon>
    </lineage>
</organism>
<gene>
    <name evidence="1" type="ORF">FBQ74_02535</name>
</gene>
<dbReference type="Pfam" id="PF13704">
    <property type="entry name" value="Glyco_tranf_2_4"/>
    <property type="match status" value="1"/>
</dbReference>
<evidence type="ECO:0000313" key="1">
    <source>
        <dbReference type="EMBL" id="QCZ92419.1"/>
    </source>
</evidence>
<reference evidence="1 2" key="1">
    <citation type="submission" date="2019-04" db="EMBL/GenBank/DDBJ databases">
        <title>Salinimonas iocasae sp. nov., a halophilic bacterium isolated from the outer tube casing of tubeworms in Okinawa Trough.</title>
        <authorList>
            <person name="Zhang H."/>
            <person name="Wang H."/>
            <person name="Li C."/>
        </authorList>
    </citation>
    <scope>NUCLEOTIDE SEQUENCE [LARGE SCALE GENOMIC DNA]</scope>
    <source>
        <strain evidence="1 2">KX18D6</strain>
    </source>
</reference>
<evidence type="ECO:0000313" key="2">
    <source>
        <dbReference type="Proteomes" id="UP000304912"/>
    </source>
</evidence>
<dbReference type="KEGG" id="salk:FBQ74_02535"/>
<dbReference type="OrthoDB" id="3760425at2"/>
<sequence length="378" mass="44191">MIRKLYLRKTGAVKKLLKDSLRTGIEFAAAKRKHYFDRFNKKTTKVKLVAIAKNEAAYLPEWIAHHLYFGFDHIEININRTSDNSLSILSKFSELSQVTIRDADAFFNSYKGNPQVGLYREAIVKARKEGFSHICFLDIDEFWVSKDLNSTIHDCLNSISRCDVISFEWANKYEPENHFGPAISQQVQVQRRPQVKSIIDTRSPYYRLNPHNIVNPFLDYRNASGETFKHINDAFSRAPDIELKQPVKPYFIIHRYYRSEVEYIATLGRGRPKFPDEGKVKIKGNRKGYSDEDDAITINFDADNFYKYQQHMQNVLKELLEETEVRKAQNFVKETYEKVLIIVENSDKKDEALLTRSFKNIKDEKAVASLNKFQARHR</sequence>
<keyword evidence="2" id="KW-1185">Reference proteome</keyword>
<dbReference type="AlphaFoldDB" id="A0A5B7YCT5"/>
<dbReference type="Proteomes" id="UP000304912">
    <property type="component" value="Chromosome"/>
</dbReference>
<protein>
    <submittedName>
        <fullName evidence="1">Glycosyltransferase family 2 protein</fullName>
    </submittedName>
</protein>
<dbReference type="EMBL" id="CP039852">
    <property type="protein sequence ID" value="QCZ92419.1"/>
    <property type="molecule type" value="Genomic_DNA"/>
</dbReference>
<accession>A0A5B7YCT5</accession>
<keyword evidence="1" id="KW-0808">Transferase</keyword>
<name>A0A5B7YCT5_9ALTE</name>
<proteinExistence type="predicted"/>